<accession>A0A5B0KPF3</accession>
<organism evidence="1 2">
    <name type="scientific">Azospirillum argentinense</name>
    <dbReference type="NCBI Taxonomy" id="2970906"/>
    <lineage>
        <taxon>Bacteria</taxon>
        <taxon>Pseudomonadati</taxon>
        <taxon>Pseudomonadota</taxon>
        <taxon>Alphaproteobacteria</taxon>
        <taxon>Rhodospirillales</taxon>
        <taxon>Azospirillaceae</taxon>
        <taxon>Azospirillum</taxon>
    </lineage>
</organism>
<proteinExistence type="predicted"/>
<gene>
    <name evidence="1" type="ORF">FH063_006357</name>
</gene>
<name>A0A5B0KPF3_9PROT</name>
<evidence type="ECO:0000313" key="1">
    <source>
        <dbReference type="EMBL" id="KAA1054522.1"/>
    </source>
</evidence>
<protein>
    <submittedName>
        <fullName evidence="1">Uncharacterized protein</fullName>
    </submittedName>
</protein>
<dbReference type="Proteomes" id="UP000325333">
    <property type="component" value="Unassembled WGS sequence"/>
</dbReference>
<dbReference type="AlphaFoldDB" id="A0A5B0KPF3"/>
<reference evidence="1 2" key="1">
    <citation type="submission" date="2019-07" db="EMBL/GenBank/DDBJ databases">
        <title>Genome sequencing of the stress-tolerant strain Azospirillum brasilense Az19.</title>
        <authorList>
            <person name="Maroniche G.A."/>
            <person name="Garcia J.E."/>
            <person name="Pagnussat L."/>
            <person name="Amenta M."/>
            <person name="Creus C.M."/>
        </authorList>
    </citation>
    <scope>NUCLEOTIDE SEQUENCE [LARGE SCALE GENOMIC DNA]</scope>
    <source>
        <strain evidence="1 2">Az19</strain>
    </source>
</reference>
<evidence type="ECO:0000313" key="2">
    <source>
        <dbReference type="Proteomes" id="UP000325333"/>
    </source>
</evidence>
<sequence>MLPTCFWGYSFSNRRRGAAFLGPVCGAIEFVTWTRHSCDPFTPYTDWEERTCPRR</sequence>
<comment type="caution">
    <text evidence="1">The sequence shown here is derived from an EMBL/GenBank/DDBJ whole genome shotgun (WGS) entry which is preliminary data.</text>
</comment>
<dbReference type="EMBL" id="VEWN01000009">
    <property type="protein sequence ID" value="KAA1054522.1"/>
    <property type="molecule type" value="Genomic_DNA"/>
</dbReference>